<keyword evidence="2 7" id="KW-0812">Transmembrane</keyword>
<evidence type="ECO:0000256" key="4">
    <source>
        <dbReference type="ARBA" id="ARBA00023136"/>
    </source>
</evidence>
<comment type="similarity">
    <text evidence="7">Belongs to the transglycosylase MltG family.</text>
</comment>
<keyword evidence="10" id="KW-1185">Reference proteome</keyword>
<keyword evidence="1 7" id="KW-1003">Cell membrane</keyword>
<keyword evidence="4 7" id="KW-0472">Membrane</keyword>
<accession>A0A3A4JWM1</accession>
<dbReference type="InterPro" id="IPR003770">
    <property type="entry name" value="MLTG-like"/>
</dbReference>
<keyword evidence="6 7" id="KW-0961">Cell wall biogenesis/degradation</keyword>
<evidence type="ECO:0000256" key="3">
    <source>
        <dbReference type="ARBA" id="ARBA00022989"/>
    </source>
</evidence>
<dbReference type="Pfam" id="PF02618">
    <property type="entry name" value="YceG"/>
    <property type="match status" value="1"/>
</dbReference>
<feature type="site" description="Important for catalytic activity" evidence="7">
    <location>
        <position position="407"/>
    </location>
</feature>
<feature type="region of interest" description="Disordered" evidence="8">
    <location>
        <begin position="1"/>
        <end position="146"/>
    </location>
</feature>
<sequence>MTDRWARAEERFRQREAERRYRRDDDAWERDDQAWEGEPPANQAWEPDERDNQASHGGRHAEHRGGYDDDTTVIPRYTDDQDYPPPPGYARESRYAQADHVEDEYEPAEPERPAPRRVGRRESARGDGKRTQPRAKRSRIASRKAAERKRRRRNLWIIGGVFVVLFAGAAAFAAFKLMKRFNSPDDFAGPTGPLVVVQVQPGDTAAQIAESMVAKGVVASSGAFYEAALRNSNMSALQPGYYAIPSHSQGAKAVTALVDKESRVGNVIVSEGRQLHDQQDVKTGARSDGILRKIADASCFGAAADRKCVTYEQLDAAGASTDLASLGVPNWATQSVQEVPTRSRQLEGLIAAGTWDFDPSGTPVQILKQIIAASTRSYENSGLLQAGARTGLTPYQMLIGASLVEREALPRDMARVARVIVNRLKVDQKLEFDSTVNYTLDRIEIATDPNDRFKKTAWNTYMMLGLPATPISSPSPNALKAMENPEVGTWLYFVTIDFQGTTLFTESYEEHRINTKVAEKNGVLNSDR</sequence>
<gene>
    <name evidence="7 9" type="primary">mltG</name>
    <name evidence="9" type="ORF">D5S18_33655</name>
</gene>
<dbReference type="NCBIfam" id="TIGR00247">
    <property type="entry name" value="endolytic transglycosylase MltG"/>
    <property type="match status" value="1"/>
</dbReference>
<evidence type="ECO:0000313" key="10">
    <source>
        <dbReference type="Proteomes" id="UP000266677"/>
    </source>
</evidence>
<dbReference type="GO" id="GO:0009252">
    <property type="term" value="P:peptidoglycan biosynthetic process"/>
    <property type="evidence" value="ECO:0007669"/>
    <property type="project" value="UniProtKB-UniRule"/>
</dbReference>
<dbReference type="PANTHER" id="PTHR30518:SF2">
    <property type="entry name" value="ENDOLYTIC MUREIN TRANSGLYCOSYLASE"/>
    <property type="match status" value="1"/>
</dbReference>
<evidence type="ECO:0000256" key="1">
    <source>
        <dbReference type="ARBA" id="ARBA00022475"/>
    </source>
</evidence>
<feature type="compositionally biased region" description="Basic and acidic residues" evidence="8">
    <location>
        <begin position="91"/>
        <end position="100"/>
    </location>
</feature>
<dbReference type="Gene3D" id="3.30.1490.480">
    <property type="entry name" value="Endolytic murein transglycosylase"/>
    <property type="match status" value="1"/>
</dbReference>
<comment type="function">
    <text evidence="7">Functions as a peptidoglycan terminase that cleaves nascent peptidoglycan strands endolytically to terminate their elongation.</text>
</comment>
<evidence type="ECO:0000313" key="9">
    <source>
        <dbReference type="EMBL" id="RJO68362.1"/>
    </source>
</evidence>
<proteinExistence type="inferred from homology"/>
<dbReference type="HAMAP" id="MF_02065">
    <property type="entry name" value="MltG"/>
    <property type="match status" value="1"/>
</dbReference>
<comment type="caution">
    <text evidence="9">The sequence shown here is derived from an EMBL/GenBank/DDBJ whole genome shotgun (WGS) entry which is preliminary data.</text>
</comment>
<dbReference type="Proteomes" id="UP000266677">
    <property type="component" value="Unassembled WGS sequence"/>
</dbReference>
<evidence type="ECO:0000256" key="7">
    <source>
        <dbReference type="HAMAP-Rule" id="MF_02065"/>
    </source>
</evidence>
<feature type="compositionally biased region" description="Basic and acidic residues" evidence="8">
    <location>
        <begin position="1"/>
        <end position="33"/>
    </location>
</feature>
<protein>
    <recommendedName>
        <fullName evidence="7">Endolytic murein transglycosylase</fullName>
        <ecNumber evidence="7">4.2.2.29</ecNumber>
    </recommendedName>
    <alternativeName>
        <fullName evidence="7">Peptidoglycan lytic transglycosylase</fullName>
    </alternativeName>
    <alternativeName>
        <fullName evidence="7">Peptidoglycan polymerization terminase</fullName>
    </alternativeName>
</protein>
<evidence type="ECO:0000256" key="5">
    <source>
        <dbReference type="ARBA" id="ARBA00023239"/>
    </source>
</evidence>
<comment type="subcellular location">
    <subcellularLocation>
        <location evidence="7">Cell membrane</location>
        <topology evidence="7">Single-pass membrane protein</topology>
    </subcellularLocation>
</comment>
<dbReference type="GO" id="GO:0008932">
    <property type="term" value="F:lytic endotransglycosylase activity"/>
    <property type="evidence" value="ECO:0007669"/>
    <property type="project" value="UniProtKB-UniRule"/>
</dbReference>
<evidence type="ECO:0000256" key="8">
    <source>
        <dbReference type="SAM" id="MobiDB-lite"/>
    </source>
</evidence>
<organism evidence="9 10">
    <name type="scientific">Nocardia panacis</name>
    <dbReference type="NCBI Taxonomy" id="2340916"/>
    <lineage>
        <taxon>Bacteria</taxon>
        <taxon>Bacillati</taxon>
        <taxon>Actinomycetota</taxon>
        <taxon>Actinomycetes</taxon>
        <taxon>Mycobacteriales</taxon>
        <taxon>Nocardiaceae</taxon>
        <taxon>Nocardia</taxon>
    </lineage>
</organism>
<dbReference type="GO" id="GO:0071555">
    <property type="term" value="P:cell wall organization"/>
    <property type="evidence" value="ECO:0007669"/>
    <property type="project" value="UniProtKB-KW"/>
</dbReference>
<feature type="compositionally biased region" description="Basic and acidic residues" evidence="8">
    <location>
        <begin position="109"/>
        <end position="130"/>
    </location>
</feature>
<keyword evidence="5 7" id="KW-0456">Lyase</keyword>
<reference evidence="9 10" key="1">
    <citation type="submission" date="2018-09" db="EMBL/GenBank/DDBJ databases">
        <title>YIM PH21274 draft genome.</title>
        <authorList>
            <person name="Miao C."/>
        </authorList>
    </citation>
    <scope>NUCLEOTIDE SEQUENCE [LARGE SCALE GENOMIC DNA]</scope>
    <source>
        <strain evidence="9 10">YIM PH 21724</strain>
    </source>
</reference>
<dbReference type="OrthoDB" id="9814591at2"/>
<feature type="compositionally biased region" description="Basic residues" evidence="8">
    <location>
        <begin position="131"/>
        <end position="146"/>
    </location>
</feature>
<evidence type="ECO:0000256" key="6">
    <source>
        <dbReference type="ARBA" id="ARBA00023316"/>
    </source>
</evidence>
<dbReference type="AlphaFoldDB" id="A0A3A4JWM1"/>
<keyword evidence="3 7" id="KW-1133">Transmembrane helix</keyword>
<dbReference type="EC" id="4.2.2.29" evidence="7"/>
<dbReference type="RefSeq" id="WP_120045166.1">
    <property type="nucleotide sequence ID" value="NZ_QZFU01000055.1"/>
</dbReference>
<comment type="catalytic activity">
    <reaction evidence="7">
        <text>a peptidoglycan chain = a peptidoglycan chain with N-acetyl-1,6-anhydromuramyl-[peptide] at the reducing end + a peptidoglycan chain with N-acetylglucosamine at the non-reducing end.</text>
        <dbReference type="EC" id="4.2.2.29"/>
    </reaction>
</comment>
<dbReference type="PANTHER" id="PTHR30518">
    <property type="entry name" value="ENDOLYTIC MUREIN TRANSGLYCOSYLASE"/>
    <property type="match status" value="1"/>
</dbReference>
<dbReference type="GO" id="GO:0005886">
    <property type="term" value="C:plasma membrane"/>
    <property type="evidence" value="ECO:0007669"/>
    <property type="project" value="UniProtKB-SubCell"/>
</dbReference>
<dbReference type="EMBL" id="QZFU01000055">
    <property type="protein sequence ID" value="RJO68362.1"/>
    <property type="molecule type" value="Genomic_DNA"/>
</dbReference>
<feature type="transmembrane region" description="Helical" evidence="7">
    <location>
        <begin position="154"/>
        <end position="175"/>
    </location>
</feature>
<evidence type="ECO:0000256" key="2">
    <source>
        <dbReference type="ARBA" id="ARBA00022692"/>
    </source>
</evidence>
<name>A0A3A4JWM1_9NOCA</name>